<reference evidence="4 5" key="1">
    <citation type="submission" date="2013-03" db="EMBL/GenBank/DDBJ databases">
        <title>The Genome Sequence of Capronia epimyces CBS 606.96.</title>
        <authorList>
            <consortium name="The Broad Institute Genomics Platform"/>
            <person name="Cuomo C."/>
            <person name="de Hoog S."/>
            <person name="Gorbushina A."/>
            <person name="Walker B."/>
            <person name="Young S.K."/>
            <person name="Zeng Q."/>
            <person name="Gargeya S."/>
            <person name="Fitzgerald M."/>
            <person name="Haas B."/>
            <person name="Abouelleil A."/>
            <person name="Allen A.W."/>
            <person name="Alvarado L."/>
            <person name="Arachchi H.M."/>
            <person name="Berlin A.M."/>
            <person name="Chapman S.B."/>
            <person name="Gainer-Dewar J."/>
            <person name="Goldberg J."/>
            <person name="Griggs A."/>
            <person name="Gujja S."/>
            <person name="Hansen M."/>
            <person name="Howarth C."/>
            <person name="Imamovic A."/>
            <person name="Ireland A."/>
            <person name="Larimer J."/>
            <person name="McCowan C."/>
            <person name="Murphy C."/>
            <person name="Pearson M."/>
            <person name="Poon T.W."/>
            <person name="Priest M."/>
            <person name="Roberts A."/>
            <person name="Saif S."/>
            <person name="Shea T."/>
            <person name="Sisk P."/>
            <person name="Sykes S."/>
            <person name="Wortman J."/>
            <person name="Nusbaum C."/>
            <person name="Birren B."/>
        </authorList>
    </citation>
    <scope>NUCLEOTIDE SEQUENCE [LARGE SCALE GENOMIC DNA]</scope>
    <source>
        <strain evidence="4 5">CBS 606.96</strain>
    </source>
</reference>
<dbReference type="HOGENOM" id="CLU_073641_0_0_1"/>
<organism evidence="4 5">
    <name type="scientific">Capronia epimyces CBS 606.96</name>
    <dbReference type="NCBI Taxonomy" id="1182542"/>
    <lineage>
        <taxon>Eukaryota</taxon>
        <taxon>Fungi</taxon>
        <taxon>Dikarya</taxon>
        <taxon>Ascomycota</taxon>
        <taxon>Pezizomycotina</taxon>
        <taxon>Eurotiomycetes</taxon>
        <taxon>Chaetothyriomycetidae</taxon>
        <taxon>Chaetothyriales</taxon>
        <taxon>Herpotrichiellaceae</taxon>
        <taxon>Capronia</taxon>
    </lineage>
</organism>
<proteinExistence type="inferred from homology"/>
<dbReference type="eggNOG" id="KOG1664">
    <property type="taxonomic scope" value="Eukaryota"/>
</dbReference>
<dbReference type="InterPro" id="IPR002842">
    <property type="entry name" value="ATPase_V1_Esu"/>
</dbReference>
<keyword evidence="3" id="KW-0406">Ion transport</keyword>
<dbReference type="GO" id="GO:0046961">
    <property type="term" value="F:proton-transporting ATPase activity, rotational mechanism"/>
    <property type="evidence" value="ECO:0007669"/>
    <property type="project" value="InterPro"/>
</dbReference>
<evidence type="ECO:0000313" key="4">
    <source>
        <dbReference type="EMBL" id="EXJ80034.1"/>
    </source>
</evidence>
<dbReference type="InterPro" id="IPR038495">
    <property type="entry name" value="ATPase_E_C"/>
</dbReference>
<dbReference type="GO" id="GO:0045121">
    <property type="term" value="C:membrane raft"/>
    <property type="evidence" value="ECO:0007669"/>
    <property type="project" value="EnsemblFungi"/>
</dbReference>
<dbReference type="GO" id="GO:0000221">
    <property type="term" value="C:vacuolar proton-transporting V-type ATPase, V1 domain"/>
    <property type="evidence" value="ECO:0007669"/>
    <property type="project" value="EnsemblFungi"/>
</dbReference>
<evidence type="ECO:0000313" key="5">
    <source>
        <dbReference type="Proteomes" id="UP000019478"/>
    </source>
</evidence>
<dbReference type="PANTHER" id="PTHR45715">
    <property type="entry name" value="ATPASE H+-TRANSPORTING V1 SUBUNIT E1A-RELATED"/>
    <property type="match status" value="1"/>
</dbReference>
<name>W9YCH0_9EURO</name>
<dbReference type="Proteomes" id="UP000019478">
    <property type="component" value="Unassembled WGS sequence"/>
</dbReference>
<gene>
    <name evidence="4" type="ORF">A1O3_08320</name>
</gene>
<evidence type="ECO:0000256" key="1">
    <source>
        <dbReference type="ARBA" id="ARBA00005901"/>
    </source>
</evidence>
<dbReference type="EMBL" id="AMGY01000007">
    <property type="protein sequence ID" value="EXJ80034.1"/>
    <property type="molecule type" value="Genomic_DNA"/>
</dbReference>
<evidence type="ECO:0000256" key="2">
    <source>
        <dbReference type="ARBA" id="ARBA00022448"/>
    </source>
</evidence>
<dbReference type="GeneID" id="19172408"/>
<accession>W9YCH0</accession>
<dbReference type="Gene3D" id="3.30.2320.30">
    <property type="entry name" value="ATP synthase, E subunit, C-terminal"/>
    <property type="match status" value="1"/>
</dbReference>
<protein>
    <submittedName>
        <fullName evidence="4">ATP synthase (E/31 kDa) subunit</fullName>
    </submittedName>
</protein>
<dbReference type="Pfam" id="PF01991">
    <property type="entry name" value="vATP-synt_E"/>
    <property type="match status" value="1"/>
</dbReference>
<evidence type="ECO:0000256" key="3">
    <source>
        <dbReference type="ARBA" id="ARBA00023065"/>
    </source>
</evidence>
<keyword evidence="2" id="KW-0813">Transport</keyword>
<dbReference type="GO" id="GO:0000329">
    <property type="term" value="C:fungal-type vacuole membrane"/>
    <property type="evidence" value="ECO:0007669"/>
    <property type="project" value="EnsemblFungi"/>
</dbReference>
<dbReference type="RefSeq" id="XP_007736608.1">
    <property type="nucleotide sequence ID" value="XM_007738418.1"/>
</dbReference>
<dbReference type="HAMAP" id="MF_00311">
    <property type="entry name" value="ATP_synth_E_arch"/>
    <property type="match status" value="1"/>
</dbReference>
<comment type="caution">
    <text evidence="4">The sequence shown here is derived from an EMBL/GenBank/DDBJ whole genome shotgun (WGS) entry which is preliminary data.</text>
</comment>
<sequence>MSSHALSDDQVASELKKMTAFIRQEALEKAREIHLKADEEFAIEKSRLVREEIAAIDNEYEKKFKQASMSQQITRSTMANKTRIKVLSARQELLDKLFEQTRGKLAAAGAKNKNYEEILKGLILEGMYLLCEKKVAIRCRKADKEKVQSAAKKASAEYKEKMGSDAEAVVNEDDWLPDESSGGVFVVGGGGKIELNNTFEERLRLCETEALPSIRATLFGENKNRKFHD</sequence>
<dbReference type="AlphaFoldDB" id="W9YCH0"/>
<comment type="similarity">
    <text evidence="1">Belongs to the V-ATPase E subunit family.</text>
</comment>
<dbReference type="OrthoDB" id="10263003at2759"/>
<keyword evidence="5" id="KW-1185">Reference proteome</keyword>
<dbReference type="STRING" id="1182542.W9YCH0"/>
<dbReference type="SUPFAM" id="SSF160527">
    <property type="entry name" value="V-type ATPase subunit E-like"/>
    <property type="match status" value="1"/>
</dbReference>
<dbReference type="Gene3D" id="6.10.250.1620">
    <property type="match status" value="1"/>
</dbReference>